<organism evidence="7 8">
    <name type="scientific">Acetobacter suratthaniensis</name>
    <dbReference type="NCBI Taxonomy" id="1502841"/>
    <lineage>
        <taxon>Bacteria</taxon>
        <taxon>Pseudomonadati</taxon>
        <taxon>Pseudomonadota</taxon>
        <taxon>Alphaproteobacteria</taxon>
        <taxon>Acetobacterales</taxon>
        <taxon>Acetobacteraceae</taxon>
        <taxon>Acetobacter</taxon>
    </lineage>
</organism>
<dbReference type="Gene3D" id="1.10.10.10">
    <property type="entry name" value="Winged helix-like DNA-binding domain superfamily/Winged helix DNA-binding domain"/>
    <property type="match status" value="1"/>
</dbReference>
<dbReference type="NCBIfam" id="TIGR02937">
    <property type="entry name" value="sigma70-ECF"/>
    <property type="match status" value="1"/>
</dbReference>
<keyword evidence="8" id="KW-1185">Reference proteome</keyword>
<keyword evidence="4" id="KW-0804">Transcription</keyword>
<dbReference type="InterPro" id="IPR014284">
    <property type="entry name" value="RNA_pol_sigma-70_dom"/>
</dbReference>
<accession>A0ABS3LN92</accession>
<evidence type="ECO:0000313" key="8">
    <source>
        <dbReference type="Proteomes" id="UP000664399"/>
    </source>
</evidence>
<dbReference type="InterPro" id="IPR036388">
    <property type="entry name" value="WH-like_DNA-bd_sf"/>
</dbReference>
<dbReference type="EMBL" id="JAFVMG010000010">
    <property type="protein sequence ID" value="MBO1328836.1"/>
    <property type="molecule type" value="Genomic_DNA"/>
</dbReference>
<comment type="similarity">
    <text evidence="1">Belongs to the sigma-70 factor family. ECF subfamily.</text>
</comment>
<evidence type="ECO:0000256" key="3">
    <source>
        <dbReference type="ARBA" id="ARBA00023082"/>
    </source>
</evidence>
<evidence type="ECO:0000259" key="6">
    <source>
        <dbReference type="Pfam" id="PF08281"/>
    </source>
</evidence>
<dbReference type="Gene3D" id="1.10.1740.10">
    <property type="match status" value="1"/>
</dbReference>
<dbReference type="Pfam" id="PF04542">
    <property type="entry name" value="Sigma70_r2"/>
    <property type="match status" value="1"/>
</dbReference>
<dbReference type="SUPFAM" id="SSF88659">
    <property type="entry name" value="Sigma3 and sigma4 domains of RNA polymerase sigma factors"/>
    <property type="match status" value="1"/>
</dbReference>
<dbReference type="PANTHER" id="PTHR43133:SF63">
    <property type="entry name" value="RNA POLYMERASE SIGMA FACTOR FECI-RELATED"/>
    <property type="match status" value="1"/>
</dbReference>
<gene>
    <name evidence="7" type="ORF">J2D75_10165</name>
</gene>
<dbReference type="SUPFAM" id="SSF88946">
    <property type="entry name" value="Sigma2 domain of RNA polymerase sigma factors"/>
    <property type="match status" value="1"/>
</dbReference>
<evidence type="ECO:0000313" key="7">
    <source>
        <dbReference type="EMBL" id="MBO1328836.1"/>
    </source>
</evidence>
<evidence type="ECO:0000256" key="4">
    <source>
        <dbReference type="ARBA" id="ARBA00023163"/>
    </source>
</evidence>
<dbReference type="InterPro" id="IPR013325">
    <property type="entry name" value="RNA_pol_sigma_r2"/>
</dbReference>
<dbReference type="InterPro" id="IPR039425">
    <property type="entry name" value="RNA_pol_sigma-70-like"/>
</dbReference>
<dbReference type="InterPro" id="IPR013324">
    <property type="entry name" value="RNA_pol_sigma_r3/r4-like"/>
</dbReference>
<name>A0ABS3LN92_9PROT</name>
<feature type="domain" description="RNA polymerase sigma factor 70 region 4 type 2" evidence="6">
    <location>
        <begin position="119"/>
        <end position="170"/>
    </location>
</feature>
<keyword evidence="2" id="KW-0805">Transcription regulation</keyword>
<dbReference type="InterPro" id="IPR013249">
    <property type="entry name" value="RNA_pol_sigma70_r4_t2"/>
</dbReference>
<sequence>MSQGRSKENTLPTDPLSHRLYKTHRKTLISYAGRVCGDKGLAEDLVHDAWLLFHRQNAAEITSPLSYLKTIIRNLSFDRRRRSTFESTTETPFEDTLEHVETVAASPEQDIAARQIMGKVMDAIDAMPERQNAAMRMYHFEGMKLREIAQKLDISIGLVHKLISDGMKICIRIHKEEP</sequence>
<comment type="caution">
    <text evidence="7">The sequence shown here is derived from an EMBL/GenBank/DDBJ whole genome shotgun (WGS) entry which is preliminary data.</text>
</comment>
<protein>
    <submittedName>
        <fullName evidence="7">Sigma-70 family RNA polymerase sigma factor</fullName>
    </submittedName>
</protein>
<evidence type="ECO:0000256" key="2">
    <source>
        <dbReference type="ARBA" id="ARBA00023015"/>
    </source>
</evidence>
<dbReference type="PANTHER" id="PTHR43133">
    <property type="entry name" value="RNA POLYMERASE ECF-TYPE SIGMA FACTO"/>
    <property type="match status" value="1"/>
</dbReference>
<dbReference type="Pfam" id="PF08281">
    <property type="entry name" value="Sigma70_r4_2"/>
    <property type="match status" value="1"/>
</dbReference>
<keyword evidence="3" id="KW-0731">Sigma factor</keyword>
<evidence type="ECO:0000256" key="1">
    <source>
        <dbReference type="ARBA" id="ARBA00010641"/>
    </source>
</evidence>
<dbReference type="CDD" id="cd06171">
    <property type="entry name" value="Sigma70_r4"/>
    <property type="match status" value="1"/>
</dbReference>
<dbReference type="InterPro" id="IPR007627">
    <property type="entry name" value="RNA_pol_sigma70_r2"/>
</dbReference>
<dbReference type="Proteomes" id="UP000664399">
    <property type="component" value="Unassembled WGS sequence"/>
</dbReference>
<reference evidence="7 8" key="1">
    <citation type="submission" date="2021-03" db="EMBL/GenBank/DDBJ databases">
        <title>The complete genome sequence of Acetobacter suratthaniensis TBRC 1719.</title>
        <authorList>
            <person name="Charoenyingcharoen P."/>
            <person name="Yukphan P."/>
        </authorList>
    </citation>
    <scope>NUCLEOTIDE SEQUENCE [LARGE SCALE GENOMIC DNA]</scope>
    <source>
        <strain evidence="7 8">TBRC 1719</strain>
    </source>
</reference>
<feature type="domain" description="RNA polymerase sigma-70 region 2" evidence="5">
    <location>
        <begin position="20"/>
        <end position="83"/>
    </location>
</feature>
<proteinExistence type="inferred from homology"/>
<evidence type="ECO:0000259" key="5">
    <source>
        <dbReference type="Pfam" id="PF04542"/>
    </source>
</evidence>